<keyword evidence="1" id="KW-1133">Transmembrane helix</keyword>
<organism evidence="2 3">
    <name type="scientific">Algoriphagus yeomjeoni</name>
    <dbReference type="NCBI Taxonomy" id="291403"/>
    <lineage>
        <taxon>Bacteria</taxon>
        <taxon>Pseudomonadati</taxon>
        <taxon>Bacteroidota</taxon>
        <taxon>Cytophagia</taxon>
        <taxon>Cytophagales</taxon>
        <taxon>Cyclobacteriaceae</taxon>
        <taxon>Algoriphagus</taxon>
    </lineage>
</organism>
<dbReference type="EMBL" id="QLLK01000004">
    <property type="protein sequence ID" value="RAI91515.1"/>
    <property type="molecule type" value="Genomic_DNA"/>
</dbReference>
<protein>
    <submittedName>
        <fullName evidence="2">Uncharacterized protein</fullName>
    </submittedName>
</protein>
<accession>A0A327PGY8</accession>
<evidence type="ECO:0000313" key="2">
    <source>
        <dbReference type="EMBL" id="RAI91515.1"/>
    </source>
</evidence>
<keyword evidence="1" id="KW-0472">Membrane</keyword>
<proteinExistence type="predicted"/>
<keyword evidence="1" id="KW-0812">Transmembrane</keyword>
<dbReference type="Proteomes" id="UP000249610">
    <property type="component" value="Unassembled WGS sequence"/>
</dbReference>
<reference evidence="2 3" key="1">
    <citation type="submission" date="2018-06" db="EMBL/GenBank/DDBJ databases">
        <title>Genomic Encyclopedia of Archaeal and Bacterial Type Strains, Phase II (KMG-II): from individual species to whole genera.</title>
        <authorList>
            <person name="Goeker M."/>
        </authorList>
    </citation>
    <scope>NUCLEOTIDE SEQUENCE [LARGE SCALE GENOMIC DNA]</scope>
    <source>
        <strain evidence="2 3">DSM 23446</strain>
    </source>
</reference>
<comment type="caution">
    <text evidence="2">The sequence shown here is derived from an EMBL/GenBank/DDBJ whole genome shotgun (WGS) entry which is preliminary data.</text>
</comment>
<sequence>MRYRSVTCKDALTNELIEPPHPKPLKYIFKKSQCKMKTLYTKIFLFAFLFITLLSICFAQEKSPAHLGFFYPISTHGTEAANYTNNFSFHVLTGLSGGENGAAIYGLAGMVKGDVNGAQISGLWNHVTGKVVGLQVAGLLNQSSQASEAAQIAGISNINLGNSAFQASGIFNKAKLVNGAQFAGISNIAEHNDGIQASGIASLSKSVTGIQVSGFASISPEIDGAQIAGIATISKTVKGVQIAGLSNVAEKVEGVQISGLINQAKTVKGIQIGLINIADSSDVTIGLINMVKNGDHRLGVSIDENFNSFLTLRSGGTRVYGIVGIGTNLEVKDLKYGFEAGLGLNLAESRHFRLDVEGVSKYLTDFEGNDFSKFSFQLLPTLKISKGIHLFAGPSLSYMHSSDLDAVDHTGLTIWDETWRENYHAALLGFTAGINVRF</sequence>
<name>A0A327PGY8_9BACT</name>
<evidence type="ECO:0000256" key="1">
    <source>
        <dbReference type="SAM" id="Phobius"/>
    </source>
</evidence>
<evidence type="ECO:0000313" key="3">
    <source>
        <dbReference type="Proteomes" id="UP000249610"/>
    </source>
</evidence>
<feature type="transmembrane region" description="Helical" evidence="1">
    <location>
        <begin position="39"/>
        <end position="56"/>
    </location>
</feature>
<keyword evidence="3" id="KW-1185">Reference proteome</keyword>
<gene>
    <name evidence="2" type="ORF">LV83_01703</name>
</gene>
<dbReference type="AlphaFoldDB" id="A0A327PGY8"/>